<dbReference type="InterPro" id="IPR015943">
    <property type="entry name" value="WD40/YVTN_repeat-like_dom_sf"/>
</dbReference>
<evidence type="ECO:0000313" key="3">
    <source>
        <dbReference type="Proteomes" id="UP000002489"/>
    </source>
</evidence>
<evidence type="ECO:0000313" key="2">
    <source>
        <dbReference type="EnsemblFungi" id="FOXG_01841P0"/>
    </source>
</evidence>
<dbReference type="GO" id="GO:0005737">
    <property type="term" value="C:cytoplasm"/>
    <property type="evidence" value="ECO:0007669"/>
    <property type="project" value="TreeGrafter"/>
</dbReference>
<dbReference type="FunFam" id="2.130.10.10:FF:001167">
    <property type="entry name" value="Uncharacterized protein"/>
    <property type="match status" value="1"/>
</dbReference>
<dbReference type="Gene3D" id="2.130.10.10">
    <property type="entry name" value="YVTN repeat-like/Quinoprotein amine dehydrogenase"/>
    <property type="match status" value="1"/>
</dbReference>
<dbReference type="AlphaFoldDB" id="A0A0D2XD66"/>
<reference evidence="2" key="2">
    <citation type="submission" date="2025-08" db="UniProtKB">
        <authorList>
            <consortium name="EnsemblFungi"/>
        </authorList>
    </citation>
    <scope>IDENTIFICATION</scope>
    <source>
        <strain evidence="2">4287 / CBS 123668 / FGSC 9935 / NRRL 34936</strain>
    </source>
</reference>
<dbReference type="STRING" id="426428.A0A0D2XD66"/>
<sequence>MDRPEPGLVKWSSNPSYDNFIHINLQHRVVQVYEPTGHARAGKFDYQKLTRHDDFPPLTTYDWSPTNPGLLAVGTGSGIVNLLRIDDGSNAYVELGLKMSRTCQAVAFNTTGLLAVGLDRVRMDQCLHIWDVSRLSSIDKNTKGFPSDATNIAEPKTRLEPSVSVSSIKFFEDSPQTLVVGIKAQGLRIHDLRDPSSIVTFQTKCNNNLTIDYADQNYFASSALDHPGVMIWDRRATSRPVASHAYMQAIEEDELPWGGALRLDRVIETDSDPFLAEGKYSLVRSLRYCRDHRGLLAVLSRTGQLKVLNTNKEAPSSGSSNPELLQVQKSYEMDVSYVETSRKNDRIVAFDWVTLSSPVLRPRLLVLRANGNFEILEQPSQTSDHVYKLVPWKAPHRGLEEDIGATTRPLPDAFHKASTVAAKIRALRAFVRDEFQAPKGIKPRVGDTKIVESETSEMSLASDSLGSCREIHDALLASLAEAEGLPREAQNVLDHNMLLRAKEKYLFDAVANRDIVADDPWVKYIWDWVASRDPSTRLPPGATPPDRTTWERTIASFCKKNHLPKFNGADTKWPAHRQLCLEICGWGDSEKHDPKGRNRKADPEYPTTIHTMAAARALFTGDHKEAIQILKKASTAHPELLFVSLALQLMGSGDSTPAKNKEQLDFDEAVASKTDPYLRAISSLIATGDWTAIASQLSLPLSDRVYVAIRNFDDDQLTQWLNEQITLAIADGDIEGIVLTGITEPMVDIFARYIQKFHDVQTATLVLSICAPRYIDDIRCRAWRNTYRAHLQRHKLFFQRTKFDVESTKRSKRDGTPKLKPPSRQIALRCVFCDAETSLANNANQPPHLGGASSAQAASALESRNPLLATSINAGVSCPNCGRHLPRCVVCLEIVGVPRSDKPEEKNTLSALYLNADVDVTLGRTLN</sequence>
<accession>A0A0D2XD66</accession>
<dbReference type="PANTHER" id="PTHR16453">
    <property type="entry name" value="WD40 DOMAIN-CONTAINING PROTEIN MIO FAMILY MEMBER"/>
    <property type="match status" value="1"/>
</dbReference>
<proteinExistence type="predicted"/>
<dbReference type="InterPro" id="IPR036322">
    <property type="entry name" value="WD40_repeat_dom_sf"/>
</dbReference>
<feature type="domain" description="MIOS-like alpha-solenoid" evidence="1">
    <location>
        <begin position="576"/>
        <end position="709"/>
    </location>
</feature>
<dbReference type="GO" id="GO:1904263">
    <property type="term" value="P:positive regulation of TORC1 signaling"/>
    <property type="evidence" value="ECO:0007669"/>
    <property type="project" value="TreeGrafter"/>
</dbReference>
<dbReference type="PANTHER" id="PTHR16453:SF9">
    <property type="entry name" value="GATOR COMPLEX PROTEIN MIOS"/>
    <property type="match status" value="1"/>
</dbReference>
<dbReference type="EnsemblFungi" id="FOXG_01841T0">
    <property type="protein sequence ID" value="FOXG_01841P0"/>
    <property type="gene ID" value="FOXG_01841"/>
</dbReference>
<dbReference type="InterPro" id="IPR037593">
    <property type="entry name" value="MIOS/Sea4"/>
</dbReference>
<reference evidence="3" key="1">
    <citation type="journal article" date="2012" name="Mol. Plant Microbe Interact.">
        <title>A highly conserved effector in Fusarium oxysporum is required for full virulence on Arabidopsis.</title>
        <authorList>
            <person name="Thatcher L.F."/>
            <person name="Gardiner D.M."/>
            <person name="Kazan K."/>
            <person name="Manners J."/>
        </authorList>
    </citation>
    <scope>NUCLEOTIDE SEQUENCE [LARGE SCALE GENOMIC DNA]</scope>
    <source>
        <strain evidence="3">Fo5176</strain>
    </source>
</reference>
<dbReference type="SUPFAM" id="SSF50978">
    <property type="entry name" value="WD40 repeat-like"/>
    <property type="match status" value="1"/>
</dbReference>
<protein>
    <recommendedName>
        <fullName evidence="1">MIOS-like alpha-solenoid domain-containing protein</fullName>
    </recommendedName>
</protein>
<organism evidence="2 3">
    <name type="scientific">Fusarium oxysporum (strain Fo5176)</name>
    <name type="common">Fusarium vascular wilt</name>
    <dbReference type="NCBI Taxonomy" id="660025"/>
    <lineage>
        <taxon>Eukaryota</taxon>
        <taxon>Fungi</taxon>
        <taxon>Dikarya</taxon>
        <taxon>Ascomycota</taxon>
        <taxon>Pezizomycotina</taxon>
        <taxon>Sordariomycetes</taxon>
        <taxon>Hypocreomycetidae</taxon>
        <taxon>Hypocreales</taxon>
        <taxon>Nectriaceae</taxon>
        <taxon>Fusarium</taxon>
        <taxon>Fusarium oxysporum species complex</taxon>
    </lineage>
</organism>
<dbReference type="Proteomes" id="UP000002489">
    <property type="component" value="Unassembled WGS sequence"/>
</dbReference>
<name>A0A0D2XD66_FUSOF</name>
<dbReference type="InterPro" id="IPR049092">
    <property type="entry name" value="MIOS_a-sol"/>
</dbReference>
<dbReference type="Pfam" id="PF21719">
    <property type="entry name" value="MIOS_a-sol"/>
    <property type="match status" value="1"/>
</dbReference>
<evidence type="ECO:0000259" key="1">
    <source>
        <dbReference type="Pfam" id="PF21719"/>
    </source>
</evidence>